<dbReference type="OrthoDB" id="3559332at2759"/>
<organism evidence="1 2">
    <name type="scientific">Cadophora malorum</name>
    <dbReference type="NCBI Taxonomy" id="108018"/>
    <lineage>
        <taxon>Eukaryota</taxon>
        <taxon>Fungi</taxon>
        <taxon>Dikarya</taxon>
        <taxon>Ascomycota</taxon>
        <taxon>Pezizomycotina</taxon>
        <taxon>Leotiomycetes</taxon>
        <taxon>Helotiales</taxon>
        <taxon>Ploettnerulaceae</taxon>
        <taxon>Cadophora</taxon>
    </lineage>
</organism>
<dbReference type="EMBL" id="JAFJYH010000149">
    <property type="protein sequence ID" value="KAG4417641.1"/>
    <property type="molecule type" value="Genomic_DNA"/>
</dbReference>
<proteinExistence type="predicted"/>
<sequence>MAYTSVFRIIAYIAEKSGLFGSYQAFVDKFVAIEEEVRENMGKEHTSLQEWKDFFDYRVESEFWYRAFEKANWCRRLEEDVRPFPGIHDHGIHIHYPRPWSQLDEAYKLMLAYSEVEGDMLPHLEDVLADYNRGQRERVDHVPEKTAVEDAIAVGTQPSMDSAMESSHPISTAIDAELPFRPSPEAKISSNPFKRAMAITVEEFKR</sequence>
<name>A0A8H7W4T1_9HELO</name>
<evidence type="ECO:0000313" key="2">
    <source>
        <dbReference type="Proteomes" id="UP000664132"/>
    </source>
</evidence>
<accession>A0A8H7W4T1</accession>
<reference evidence="1" key="1">
    <citation type="submission" date="2021-02" db="EMBL/GenBank/DDBJ databases">
        <title>Genome sequence Cadophora malorum strain M34.</title>
        <authorList>
            <person name="Stefanovic E."/>
            <person name="Vu D."/>
            <person name="Scully C."/>
            <person name="Dijksterhuis J."/>
            <person name="Roader J."/>
            <person name="Houbraken J."/>
        </authorList>
    </citation>
    <scope>NUCLEOTIDE SEQUENCE</scope>
    <source>
        <strain evidence="1">M34</strain>
    </source>
</reference>
<dbReference type="AlphaFoldDB" id="A0A8H7W4T1"/>
<protein>
    <submittedName>
        <fullName evidence="1">Uncharacterized protein</fullName>
    </submittedName>
</protein>
<keyword evidence="2" id="KW-1185">Reference proteome</keyword>
<comment type="caution">
    <text evidence="1">The sequence shown here is derived from an EMBL/GenBank/DDBJ whole genome shotgun (WGS) entry which is preliminary data.</text>
</comment>
<evidence type="ECO:0000313" key="1">
    <source>
        <dbReference type="EMBL" id="KAG4417641.1"/>
    </source>
</evidence>
<dbReference type="Proteomes" id="UP000664132">
    <property type="component" value="Unassembled WGS sequence"/>
</dbReference>
<gene>
    <name evidence="1" type="ORF">IFR04_009211</name>
</gene>